<evidence type="ECO:0000256" key="2">
    <source>
        <dbReference type="ARBA" id="ARBA00004496"/>
    </source>
</evidence>
<dbReference type="GO" id="GO:0002098">
    <property type="term" value="P:tRNA wobble uridine modification"/>
    <property type="evidence" value="ECO:0007669"/>
    <property type="project" value="InterPro"/>
</dbReference>
<protein>
    <recommendedName>
        <fullName evidence="5">Elongator complex protein 2</fullName>
    </recommendedName>
</protein>
<evidence type="ECO:0000313" key="12">
    <source>
        <dbReference type="EMBL" id="EAR85742.1"/>
    </source>
</evidence>
<dbReference type="InParanoid" id="Q22KQ7"/>
<evidence type="ECO:0000256" key="1">
    <source>
        <dbReference type="ARBA" id="ARBA00004123"/>
    </source>
</evidence>
<dbReference type="PROSITE" id="PS50082">
    <property type="entry name" value="WD_REPEATS_2"/>
    <property type="match status" value="1"/>
</dbReference>
<dbReference type="Proteomes" id="UP000009168">
    <property type="component" value="Unassembled WGS sequence"/>
</dbReference>
<keyword evidence="9" id="KW-0677">Repeat</keyword>
<evidence type="ECO:0000256" key="6">
    <source>
        <dbReference type="ARBA" id="ARBA00022490"/>
    </source>
</evidence>
<evidence type="ECO:0000256" key="11">
    <source>
        <dbReference type="PROSITE-ProRule" id="PRU00221"/>
    </source>
</evidence>
<organism evidence="12 13">
    <name type="scientific">Tetrahymena thermophila (strain SB210)</name>
    <dbReference type="NCBI Taxonomy" id="312017"/>
    <lineage>
        <taxon>Eukaryota</taxon>
        <taxon>Sar</taxon>
        <taxon>Alveolata</taxon>
        <taxon>Ciliophora</taxon>
        <taxon>Intramacronucleata</taxon>
        <taxon>Oligohymenophorea</taxon>
        <taxon>Hymenostomatida</taxon>
        <taxon>Tetrahymenina</taxon>
        <taxon>Tetrahymenidae</taxon>
        <taxon>Tetrahymena</taxon>
    </lineage>
</organism>
<dbReference type="GO" id="GO:0005737">
    <property type="term" value="C:cytoplasm"/>
    <property type="evidence" value="ECO:0007669"/>
    <property type="project" value="UniProtKB-SubCell"/>
</dbReference>
<evidence type="ECO:0000313" key="13">
    <source>
        <dbReference type="Proteomes" id="UP000009168"/>
    </source>
</evidence>
<evidence type="ECO:0000256" key="4">
    <source>
        <dbReference type="ARBA" id="ARBA00005881"/>
    </source>
</evidence>
<reference evidence="13" key="1">
    <citation type="journal article" date="2006" name="PLoS Biol.">
        <title>Macronuclear genome sequence of the ciliate Tetrahymena thermophila, a model eukaryote.</title>
        <authorList>
            <person name="Eisen J.A."/>
            <person name="Coyne R.S."/>
            <person name="Wu M."/>
            <person name="Wu D."/>
            <person name="Thiagarajan M."/>
            <person name="Wortman J.R."/>
            <person name="Badger J.H."/>
            <person name="Ren Q."/>
            <person name="Amedeo P."/>
            <person name="Jones K.M."/>
            <person name="Tallon L.J."/>
            <person name="Delcher A.L."/>
            <person name="Salzberg S.L."/>
            <person name="Silva J.C."/>
            <person name="Haas B.J."/>
            <person name="Majoros W.H."/>
            <person name="Farzad M."/>
            <person name="Carlton J.M."/>
            <person name="Smith R.K. Jr."/>
            <person name="Garg J."/>
            <person name="Pearlman R.E."/>
            <person name="Karrer K.M."/>
            <person name="Sun L."/>
            <person name="Manning G."/>
            <person name="Elde N.C."/>
            <person name="Turkewitz A.P."/>
            <person name="Asai D.J."/>
            <person name="Wilkes D.E."/>
            <person name="Wang Y."/>
            <person name="Cai H."/>
            <person name="Collins K."/>
            <person name="Stewart B.A."/>
            <person name="Lee S.R."/>
            <person name="Wilamowska K."/>
            <person name="Weinberg Z."/>
            <person name="Ruzzo W.L."/>
            <person name="Wloga D."/>
            <person name="Gaertig J."/>
            <person name="Frankel J."/>
            <person name="Tsao C.-C."/>
            <person name="Gorovsky M.A."/>
            <person name="Keeling P.J."/>
            <person name="Waller R.F."/>
            <person name="Patron N.J."/>
            <person name="Cherry J.M."/>
            <person name="Stover N.A."/>
            <person name="Krieger C.J."/>
            <person name="del Toro C."/>
            <person name="Ryder H.F."/>
            <person name="Williamson S.C."/>
            <person name="Barbeau R.A."/>
            <person name="Hamilton E.P."/>
            <person name="Orias E."/>
        </authorList>
    </citation>
    <scope>NUCLEOTIDE SEQUENCE [LARGE SCALE GENOMIC DNA]</scope>
    <source>
        <strain evidence="13">SB210</strain>
    </source>
</reference>
<keyword evidence="10" id="KW-0539">Nucleus</keyword>
<dbReference type="PANTHER" id="PTHR44111:SF1">
    <property type="entry name" value="ELONGATOR COMPLEX PROTEIN 2"/>
    <property type="match status" value="1"/>
</dbReference>
<evidence type="ECO:0000256" key="7">
    <source>
        <dbReference type="ARBA" id="ARBA00022574"/>
    </source>
</evidence>
<dbReference type="Pfam" id="PF00400">
    <property type="entry name" value="WD40"/>
    <property type="match status" value="8"/>
</dbReference>
<proteinExistence type="inferred from homology"/>
<evidence type="ECO:0000256" key="5">
    <source>
        <dbReference type="ARBA" id="ARBA00020267"/>
    </source>
</evidence>
<dbReference type="InterPro" id="IPR037289">
    <property type="entry name" value="Elp2"/>
</dbReference>
<evidence type="ECO:0000256" key="9">
    <source>
        <dbReference type="ARBA" id="ARBA00022737"/>
    </source>
</evidence>
<comment type="subcellular location">
    <subcellularLocation>
        <location evidence="2">Cytoplasm</location>
    </subcellularLocation>
    <subcellularLocation>
        <location evidence="1">Nucleus</location>
    </subcellularLocation>
</comment>
<gene>
    <name evidence="12" type="ORF">TTHERM_00312230</name>
</gene>
<dbReference type="SUPFAM" id="SSF50978">
    <property type="entry name" value="WD40 repeat-like"/>
    <property type="match status" value="3"/>
</dbReference>
<dbReference type="InterPro" id="IPR036322">
    <property type="entry name" value="WD40_repeat_dom_sf"/>
</dbReference>
<dbReference type="RefSeq" id="XP_001033405.1">
    <property type="nucleotide sequence ID" value="XM_001033405.3"/>
</dbReference>
<accession>Q22KQ7</accession>
<dbReference type="InterPro" id="IPR001680">
    <property type="entry name" value="WD40_rpt"/>
</dbReference>
<dbReference type="eggNOG" id="KOG1063">
    <property type="taxonomic scope" value="Eukaryota"/>
</dbReference>
<dbReference type="OMA" id="ENFRHIS"/>
<dbReference type="GO" id="GO:0033588">
    <property type="term" value="C:elongator holoenzyme complex"/>
    <property type="evidence" value="ECO:0007669"/>
    <property type="project" value="InterPro"/>
</dbReference>
<dbReference type="GO" id="GO:0005634">
    <property type="term" value="C:nucleus"/>
    <property type="evidence" value="ECO:0007669"/>
    <property type="project" value="UniProtKB-SubCell"/>
</dbReference>
<dbReference type="UniPathway" id="UPA00988"/>
<dbReference type="HOGENOM" id="CLU_006430_2_0_1"/>
<keyword evidence="13" id="KW-1185">Reference proteome</keyword>
<keyword evidence="6" id="KW-0963">Cytoplasm</keyword>
<dbReference type="GeneID" id="7846456"/>
<evidence type="ECO:0000256" key="3">
    <source>
        <dbReference type="ARBA" id="ARBA00005043"/>
    </source>
</evidence>
<sequence length="846" mass="97215">MSQLELSCVQGGVNPLYKCFALGKAVKEACFYACSNSIIVNNINKVTNYFTLSGHSDRVNFVKTINNFSERQLIVSGSSDSNLIIWEGKLSNLFIKENWSIKHKFNLNHSVSFATVLEYSPNLAYVVAGNIMGDVYIIKISDESNQSLIMDSITFGHHFTQECTALIRHNPNKDEFLIALGGLDFTVHIYHTDLKKYTAPVDGKNTMERGTLFEYKVSLKGHENAITDLQVLKQKKDTHEEWIIASSSKDTYVRLWRFSELLEDETIKQISEFQNKQTQRFVLGDKKYFITLESVLSGHGEAVVCLDWGLYKGETALISASFDFNIILWTKDKDTDIWLTSYRLGQVTGSKYAFFQATFNADYTQIFSYTYTGSFYLWEYNQEKGIWDSKPTVSGHFNQVFDLDWSTKGDFLVSCGLDQTTRIITQSSQTQSWHEISRAQIHGYDINSIKCYPVQLENKNICDTLICGADEKVVRLFEPPAAFVNAVNQMSNTDLHLYFQDDNQEKKYLDQKQLEKGIFEYQVSQEGGAQVLGLMIKAIKLEPDFDPSKYVDPEDEGGLISDKIQSIEDKKKEEELFSQKHDFTQPPIEDYLIKHTLWPELNKLYGHGYELKCVSCSNDGKLIASCSKSQTKENACVIFWNPTNYQIYSKLEYHNFTINQMEFSPSDEYFATVSKDRSLALFKKNYLDEAKKELNFKEPYALYYNDKSHTRIIYSAAFSHDEKFIATGARDKRIKIHSILDKKVIFNKVLSSTITALAFAPISYKNENSYLIIVGYEEGGMELYEFESNTNQLNLIDKPHEFIGHTNTISRIKFRKNYKPNINSKILQFATCSLDHTVRVFNFKIN</sequence>
<dbReference type="EMBL" id="GG662498">
    <property type="protein sequence ID" value="EAR85742.1"/>
    <property type="molecule type" value="Genomic_DNA"/>
</dbReference>
<dbReference type="OrthoDB" id="27911at2759"/>
<comment type="pathway">
    <text evidence="3">tRNA modification; 5-methoxycarbonylmethyl-2-thiouridine-tRNA biosynthesis.</text>
</comment>
<dbReference type="STRING" id="312017.Q22KQ7"/>
<dbReference type="Gene3D" id="2.130.10.10">
    <property type="entry name" value="YVTN repeat-like/Quinoprotein amine dehydrogenase"/>
    <property type="match status" value="3"/>
</dbReference>
<feature type="repeat" description="WD" evidence="11">
    <location>
        <begin position="52"/>
        <end position="87"/>
    </location>
</feature>
<keyword evidence="7 11" id="KW-0853">WD repeat</keyword>
<evidence type="ECO:0000256" key="10">
    <source>
        <dbReference type="ARBA" id="ARBA00023242"/>
    </source>
</evidence>
<name>Q22KQ7_TETTS</name>
<dbReference type="AlphaFoldDB" id="Q22KQ7"/>
<comment type="similarity">
    <text evidence="4">Belongs to the WD repeat ELP2 family.</text>
</comment>
<dbReference type="SMART" id="SM00320">
    <property type="entry name" value="WD40"/>
    <property type="match status" value="10"/>
</dbReference>
<dbReference type="KEGG" id="tet:TTHERM_00312230"/>
<evidence type="ECO:0000256" key="8">
    <source>
        <dbReference type="ARBA" id="ARBA00022694"/>
    </source>
</evidence>
<keyword evidence="8" id="KW-0819">tRNA processing</keyword>
<dbReference type="InterPro" id="IPR015943">
    <property type="entry name" value="WD40/YVTN_repeat-like_dom_sf"/>
</dbReference>
<dbReference type="PANTHER" id="PTHR44111">
    <property type="entry name" value="ELONGATOR COMPLEX PROTEIN 2"/>
    <property type="match status" value="1"/>
</dbReference>